<dbReference type="CDD" id="cd07826">
    <property type="entry name" value="SRPBCC_CalC_Aha1-like_9"/>
    <property type="match status" value="1"/>
</dbReference>
<protein>
    <submittedName>
        <fullName evidence="3">SRPBCC family protein</fullName>
    </submittedName>
</protein>
<dbReference type="Gene3D" id="3.30.530.20">
    <property type="match status" value="1"/>
</dbReference>
<name>A0ABW0R212_9BACL</name>
<reference evidence="4" key="1">
    <citation type="journal article" date="2019" name="Int. J. Syst. Evol. Microbiol.">
        <title>The Global Catalogue of Microorganisms (GCM) 10K type strain sequencing project: providing services to taxonomists for standard genome sequencing and annotation.</title>
        <authorList>
            <consortium name="The Broad Institute Genomics Platform"/>
            <consortium name="The Broad Institute Genome Sequencing Center for Infectious Disease"/>
            <person name="Wu L."/>
            <person name="Ma J."/>
        </authorList>
    </citation>
    <scope>NUCLEOTIDE SEQUENCE [LARGE SCALE GENOMIC DNA]</scope>
    <source>
        <strain evidence="4">CGMCC 1.18578</strain>
    </source>
</reference>
<feature type="domain" description="Activator of Hsp90 ATPase homologue 1/2-like C-terminal" evidence="2">
    <location>
        <begin position="26"/>
        <end position="159"/>
    </location>
</feature>
<evidence type="ECO:0000256" key="1">
    <source>
        <dbReference type="ARBA" id="ARBA00006817"/>
    </source>
</evidence>
<dbReference type="InterPro" id="IPR023393">
    <property type="entry name" value="START-like_dom_sf"/>
</dbReference>
<proteinExistence type="inferred from homology"/>
<keyword evidence="4" id="KW-1185">Reference proteome</keyword>
<dbReference type="InterPro" id="IPR013538">
    <property type="entry name" value="ASHA1/2-like_C"/>
</dbReference>
<evidence type="ECO:0000259" key="2">
    <source>
        <dbReference type="Pfam" id="PF08327"/>
    </source>
</evidence>
<dbReference type="EMBL" id="JBHSNC010000042">
    <property type="protein sequence ID" value="MFC5530464.1"/>
    <property type="molecule type" value="Genomic_DNA"/>
</dbReference>
<accession>A0ABW0R212</accession>
<gene>
    <name evidence="3" type="ORF">ACFPQ4_13590</name>
</gene>
<comment type="caution">
    <text evidence="3">The sequence shown here is derived from an EMBL/GenBank/DDBJ whole genome shotgun (WGS) entry which is preliminary data.</text>
</comment>
<sequence>MGTSSETKLNVEPSKQIITIEREFDVNRNIVFDAFTDAELFAQWMGPSRLSLKLETFEPYNGGSWKYVNQDEFGTSYVFRGVFHEVTKPERIIQTFEYEGLPERGHVKLETWTFEELSGGCTRIVMESVFRSVEDRDNMLRSGMEEGVMESFDRLTLLLGKLKSN</sequence>
<dbReference type="RefSeq" id="WP_378112402.1">
    <property type="nucleotide sequence ID" value="NZ_JBHSNC010000042.1"/>
</dbReference>
<evidence type="ECO:0000313" key="3">
    <source>
        <dbReference type="EMBL" id="MFC5530464.1"/>
    </source>
</evidence>
<dbReference type="Pfam" id="PF08327">
    <property type="entry name" value="AHSA1"/>
    <property type="match status" value="1"/>
</dbReference>
<evidence type="ECO:0000313" key="4">
    <source>
        <dbReference type="Proteomes" id="UP001596108"/>
    </source>
</evidence>
<dbReference type="SUPFAM" id="SSF55961">
    <property type="entry name" value="Bet v1-like"/>
    <property type="match status" value="1"/>
</dbReference>
<organism evidence="3 4">
    <name type="scientific">Cohnella yongneupensis</name>
    <dbReference type="NCBI Taxonomy" id="425006"/>
    <lineage>
        <taxon>Bacteria</taxon>
        <taxon>Bacillati</taxon>
        <taxon>Bacillota</taxon>
        <taxon>Bacilli</taxon>
        <taxon>Bacillales</taxon>
        <taxon>Paenibacillaceae</taxon>
        <taxon>Cohnella</taxon>
    </lineage>
</organism>
<comment type="similarity">
    <text evidence="1">Belongs to the AHA1 family.</text>
</comment>
<dbReference type="Proteomes" id="UP001596108">
    <property type="component" value="Unassembled WGS sequence"/>
</dbReference>